<dbReference type="PANTHER" id="PTHR38705">
    <property type="entry name" value="PROTEIN RDS1"/>
    <property type="match status" value="1"/>
</dbReference>
<protein>
    <submittedName>
        <fullName evidence="2">Uncharacterized protein</fullName>
    </submittedName>
</protein>
<sequence>MRLLYALIALPALVARAGPVSRHGGTTSPNIRANDTALLNFALSLGNLQNAFYNQGLSQFDDSAFNSSGYGPGIRNGFIQIGQSKQVQVALINETLGANATAPCTYNFPLDNVTTFANLSQVIENIGTSAYIGTAQNITNATYQTIAASILSNNARYASWVAYQVNEVEPWDGPFDTPLTPSQVETLIAPYIVSCPGNLTGPFTPAGNLTIPPTSAGSNATFIFNNVTELTGANASTPLFAAYLQGLNQTFVPITNGSATVPNNLTGIVYAAVTNSSTVVSNDTTVAGPAWINLSYRYNTTETSEGGTPPTSTTSIVTVTETSEGGTPPTSTTSVVTIWTISSQSKSDSLSGSGIDGVSLISALREL</sequence>
<name>A0A8H5H2M8_9AGAR</name>
<dbReference type="PANTHER" id="PTHR38705:SF1">
    <property type="entry name" value="PROTEIN RDS1"/>
    <property type="match status" value="1"/>
</dbReference>
<keyword evidence="1" id="KW-0732">Signal</keyword>
<dbReference type="EMBL" id="JAACJP010000032">
    <property type="protein sequence ID" value="KAF5375648.1"/>
    <property type="molecule type" value="Genomic_DNA"/>
</dbReference>
<comment type="caution">
    <text evidence="2">The sequence shown here is derived from an EMBL/GenBank/DDBJ whole genome shotgun (WGS) entry which is preliminary data.</text>
</comment>
<reference evidence="2 3" key="1">
    <citation type="journal article" date="2020" name="ISME J.">
        <title>Uncovering the hidden diversity of litter-decomposition mechanisms in mushroom-forming fungi.</title>
        <authorList>
            <person name="Floudas D."/>
            <person name="Bentzer J."/>
            <person name="Ahren D."/>
            <person name="Johansson T."/>
            <person name="Persson P."/>
            <person name="Tunlid A."/>
        </authorList>
    </citation>
    <scope>NUCLEOTIDE SEQUENCE [LARGE SCALE GENOMIC DNA]</scope>
    <source>
        <strain evidence="2 3">CBS 661.87</strain>
    </source>
</reference>
<feature type="signal peptide" evidence="1">
    <location>
        <begin position="1"/>
        <end position="17"/>
    </location>
</feature>
<keyword evidence="3" id="KW-1185">Reference proteome</keyword>
<dbReference type="Proteomes" id="UP000565441">
    <property type="component" value="Unassembled WGS sequence"/>
</dbReference>
<evidence type="ECO:0000256" key="1">
    <source>
        <dbReference type="SAM" id="SignalP"/>
    </source>
</evidence>
<evidence type="ECO:0000313" key="3">
    <source>
        <dbReference type="Proteomes" id="UP000565441"/>
    </source>
</evidence>
<feature type="chain" id="PRO_5034017183" evidence="1">
    <location>
        <begin position="18"/>
        <end position="367"/>
    </location>
</feature>
<organism evidence="2 3">
    <name type="scientific">Tricholomella constricta</name>
    <dbReference type="NCBI Taxonomy" id="117010"/>
    <lineage>
        <taxon>Eukaryota</taxon>
        <taxon>Fungi</taxon>
        <taxon>Dikarya</taxon>
        <taxon>Basidiomycota</taxon>
        <taxon>Agaricomycotina</taxon>
        <taxon>Agaricomycetes</taxon>
        <taxon>Agaricomycetidae</taxon>
        <taxon>Agaricales</taxon>
        <taxon>Tricholomatineae</taxon>
        <taxon>Lyophyllaceae</taxon>
        <taxon>Tricholomella</taxon>
    </lineage>
</organism>
<dbReference type="AlphaFoldDB" id="A0A8H5H2M8"/>
<evidence type="ECO:0000313" key="2">
    <source>
        <dbReference type="EMBL" id="KAF5375648.1"/>
    </source>
</evidence>
<dbReference type="OrthoDB" id="1001765at2759"/>
<dbReference type="InterPro" id="IPR039254">
    <property type="entry name" value="Rds1"/>
</dbReference>
<proteinExistence type="predicted"/>
<gene>
    <name evidence="2" type="ORF">D9615_009393</name>
</gene>
<dbReference type="Pfam" id="PF13668">
    <property type="entry name" value="Ferritin_2"/>
    <property type="match status" value="1"/>
</dbReference>
<accession>A0A8H5H2M8</accession>